<dbReference type="GO" id="GO:0006325">
    <property type="term" value="P:chromatin organization"/>
    <property type="evidence" value="ECO:0007669"/>
    <property type="project" value="UniProtKB-KW"/>
</dbReference>
<evidence type="ECO:0000256" key="9">
    <source>
        <dbReference type="ARBA" id="ARBA00023242"/>
    </source>
</evidence>
<protein>
    <recommendedName>
        <fullName evidence="3">KAT8 regulatory NSL complex subunit 2</fullName>
    </recommendedName>
    <alternativeName>
        <fullName evidence="11">NSL complex protein NSL2</fullName>
    </alternativeName>
    <alternativeName>
        <fullName evidence="10">Non-specific lethal 2 homolog</fullName>
    </alternativeName>
</protein>
<evidence type="ECO:0000256" key="13">
    <source>
        <dbReference type="ARBA" id="ARBA00093543"/>
    </source>
</evidence>
<dbReference type="PANTHER" id="PTHR13453:SF1">
    <property type="entry name" value="KAT8 REGULATORY NSL COMPLEX SUBUNIT 2"/>
    <property type="match status" value="1"/>
</dbReference>
<gene>
    <name evidence="17" type="primary">LOC105051429</name>
</gene>
<evidence type="ECO:0000256" key="4">
    <source>
        <dbReference type="ARBA" id="ARBA00022499"/>
    </source>
</evidence>
<keyword evidence="5" id="KW-0597">Phosphoprotein</keyword>
<dbReference type="InterPro" id="IPR026316">
    <property type="entry name" value="NSL2"/>
</dbReference>
<evidence type="ECO:0000256" key="6">
    <source>
        <dbReference type="ARBA" id="ARBA00022843"/>
    </source>
</evidence>
<evidence type="ECO:0000259" key="15">
    <source>
        <dbReference type="Pfam" id="PF13891"/>
    </source>
</evidence>
<feature type="domain" description="KANL2-like probable zinc-finger" evidence="15">
    <location>
        <begin position="147"/>
        <end position="210"/>
    </location>
</feature>
<keyword evidence="8" id="KW-0496">Mitochondrion</keyword>
<evidence type="ECO:0000256" key="2">
    <source>
        <dbReference type="ARBA" id="ARBA00004173"/>
    </source>
</evidence>
<comment type="function">
    <text evidence="12">Non-catalytic component of the NSL histone acetyltransferase complex, a multiprotein complex that mediates histone H4 acetylation at 'Lys-5'- and 'Lys-8' (H4K5ac and H4K8ac) at transcription start sites and promotes transcription initiation. Required for NSL complex stability and for transcription of intraciliary transport genes in both ciliated and non-ciliated cells by regulating histone H4 acetylation at 'Lys-5'- and 'Lys-12' (H4K5ac and H4K12ac). This is necessary for cilium assembly in ciliated cells and for organization of the microtubule cytoskeleton in non-ciliated cells. Required within the NSL complex to maintain nuclear architecture stability by promoting KAT8-mediated acetylation of lamin LMNA.</text>
</comment>
<evidence type="ECO:0000313" key="17">
    <source>
        <dbReference type="RefSeq" id="XP_010930179.1"/>
    </source>
</evidence>
<evidence type="ECO:0000256" key="12">
    <source>
        <dbReference type="ARBA" id="ARBA00093359"/>
    </source>
</evidence>
<dbReference type="OrthoDB" id="677315at2759"/>
<dbReference type="InParanoid" id="A0A6I9RY19"/>
<evidence type="ECO:0000256" key="5">
    <source>
        <dbReference type="ARBA" id="ARBA00022553"/>
    </source>
</evidence>
<dbReference type="GO" id="GO:0005634">
    <property type="term" value="C:nucleus"/>
    <property type="evidence" value="ECO:0007669"/>
    <property type="project" value="UniProtKB-SubCell"/>
</dbReference>
<keyword evidence="16" id="KW-1185">Reference proteome</keyword>
<feature type="region of interest" description="Disordered" evidence="14">
    <location>
        <begin position="1"/>
        <end position="37"/>
    </location>
</feature>
<accession>A0A6I9RY19</accession>
<evidence type="ECO:0000256" key="10">
    <source>
        <dbReference type="ARBA" id="ARBA00032947"/>
    </source>
</evidence>
<dbReference type="InterPro" id="IPR025927">
    <property type="entry name" value="Znf_KANL2-like"/>
</dbReference>
<dbReference type="KEGG" id="egu:105051429"/>
<keyword evidence="9" id="KW-0539">Nucleus</keyword>
<proteinExistence type="predicted"/>
<sequence length="320" mass="35350">MGSSNKLQAAFKVPKRELPPPLPPDSNPNLAGSSTAVAEGGATAVAVEGVEEDEVLRDAGALSREEVLRRRARRVRQLESLYQRQYWALVEEVRVRHRDYYWEFGVSPVVEGPENGGVVVGEEGGLGFREPGSNSNVAVEKGERKRCAFAGCKSKAMPLTKYCHPHILSDSKQTLYKPCNYVIRSGPQNGQVFCGKPVLRAAMPSLCHVHLQKTQRNISQALKKAGLHTSCSGRPAPKFNILIAECVRQIQARRREASNAATDNIAQEENEKLDILVAPLQPGKKIFYHSPKEVLQVYSNTVWGNRLGSHCDTNQSVTWL</sequence>
<dbReference type="Proteomes" id="UP000504607">
    <property type="component" value="Chromosome 9"/>
</dbReference>
<dbReference type="AlphaFoldDB" id="A0A6I9RY19"/>
<keyword evidence="6" id="KW-0832">Ubl conjugation</keyword>
<keyword evidence="7" id="KW-0156">Chromatin regulator</keyword>
<dbReference type="PANTHER" id="PTHR13453">
    <property type="entry name" value="KAT8 REGULATORY NSL COMPLEX SUBUNIT 2"/>
    <property type="match status" value="1"/>
</dbReference>
<evidence type="ECO:0000256" key="7">
    <source>
        <dbReference type="ARBA" id="ARBA00022853"/>
    </source>
</evidence>
<evidence type="ECO:0000256" key="11">
    <source>
        <dbReference type="ARBA" id="ARBA00033378"/>
    </source>
</evidence>
<dbReference type="FunCoup" id="A0A6I9RY19">
    <property type="interactions" value="1335"/>
</dbReference>
<reference evidence="17" key="1">
    <citation type="submission" date="2025-08" db="UniProtKB">
        <authorList>
            <consortium name="RefSeq"/>
        </authorList>
    </citation>
    <scope>IDENTIFICATION</scope>
</reference>
<dbReference type="RefSeq" id="XP_010930179.1">
    <property type="nucleotide sequence ID" value="XM_010931877.3"/>
</dbReference>
<keyword evidence="4" id="KW-1017">Isopeptide bond</keyword>
<dbReference type="GO" id="GO:0044545">
    <property type="term" value="C:NSL complex"/>
    <property type="evidence" value="ECO:0007669"/>
    <property type="project" value="TreeGrafter"/>
</dbReference>
<evidence type="ECO:0000256" key="8">
    <source>
        <dbReference type="ARBA" id="ARBA00023128"/>
    </source>
</evidence>
<comment type="subunit">
    <text evidence="13">Component of the NSL complex at least composed of KAT8/MOF, KANSL1, KANSL2, KANSL3, MCRS1, PHF20, OGT1/OGT, WDR5 and HCFC1.</text>
</comment>
<evidence type="ECO:0000256" key="14">
    <source>
        <dbReference type="SAM" id="MobiDB-lite"/>
    </source>
</evidence>
<evidence type="ECO:0000313" key="16">
    <source>
        <dbReference type="Proteomes" id="UP000504607"/>
    </source>
</evidence>
<organism evidence="16 17">
    <name type="scientific">Elaeis guineensis var. tenera</name>
    <name type="common">Oil palm</name>
    <dbReference type="NCBI Taxonomy" id="51953"/>
    <lineage>
        <taxon>Eukaryota</taxon>
        <taxon>Viridiplantae</taxon>
        <taxon>Streptophyta</taxon>
        <taxon>Embryophyta</taxon>
        <taxon>Tracheophyta</taxon>
        <taxon>Spermatophyta</taxon>
        <taxon>Magnoliopsida</taxon>
        <taxon>Liliopsida</taxon>
        <taxon>Arecaceae</taxon>
        <taxon>Arecoideae</taxon>
        <taxon>Cocoseae</taxon>
        <taxon>Elaeidinae</taxon>
        <taxon>Elaeis</taxon>
    </lineage>
</organism>
<dbReference type="Pfam" id="PF13891">
    <property type="entry name" value="zf-C3HC3H_KANSL2"/>
    <property type="match status" value="1"/>
</dbReference>
<dbReference type="GO" id="GO:0005739">
    <property type="term" value="C:mitochondrion"/>
    <property type="evidence" value="ECO:0007669"/>
    <property type="project" value="UniProtKB-SubCell"/>
</dbReference>
<name>A0A6I9RY19_ELAGV</name>
<evidence type="ECO:0000256" key="1">
    <source>
        <dbReference type="ARBA" id="ARBA00004123"/>
    </source>
</evidence>
<evidence type="ECO:0000256" key="3">
    <source>
        <dbReference type="ARBA" id="ARBA00015508"/>
    </source>
</evidence>
<dbReference type="GeneID" id="105051429"/>
<comment type="subcellular location">
    <subcellularLocation>
        <location evidence="2">Mitochondrion</location>
    </subcellularLocation>
    <subcellularLocation>
        <location evidence="1">Nucleus</location>
    </subcellularLocation>
</comment>